<evidence type="ECO:0000256" key="6">
    <source>
        <dbReference type="ARBA" id="ARBA00034303"/>
    </source>
</evidence>
<comment type="similarity">
    <text evidence="1">Belongs to the TMEM53 family.</text>
</comment>
<dbReference type="GO" id="GO:0005640">
    <property type="term" value="C:nuclear outer membrane"/>
    <property type="evidence" value="ECO:0007669"/>
    <property type="project" value="UniProtKB-SubCell"/>
</dbReference>
<keyword evidence="3" id="KW-1133">Transmembrane helix</keyword>
<dbReference type="InterPro" id="IPR008547">
    <property type="entry name" value="DUF829_TMEM53"/>
</dbReference>
<keyword evidence="2" id="KW-0812">Transmembrane</keyword>
<dbReference type="PANTHER" id="PTHR12265:SF30">
    <property type="entry name" value="TRANSMEMBRANE PROTEIN 53"/>
    <property type="match status" value="1"/>
</dbReference>
<protein>
    <submittedName>
        <fullName evidence="7">Uncharacterized protein</fullName>
    </submittedName>
</protein>
<sequence>MKYVQSKHWEHSVTYPLQDFVYNKLDGEIDDQIIVNKEKNIPVVILHGWAGCTDNYLRYYSKIYEDRGLITIRYVCPVKYIFFENNSMIRIGEEMVEPLEKGNFEDRPIIFHILSNGGAYQYEVYTKALKKGPFIKQVKGVILDSVPARRSVIALYKAIKPNVKSGYFQIPRCASLTAYCASKRYLEMKYAELLKKECVQMNPFENLKNEVNKWPQHFIYSTADKIIPYQNVEKFMRHRKSLGIDFVPSSPLYATLLIICFIA</sequence>
<evidence type="ECO:0000256" key="2">
    <source>
        <dbReference type="ARBA" id="ARBA00022692"/>
    </source>
</evidence>
<evidence type="ECO:0000256" key="1">
    <source>
        <dbReference type="ARBA" id="ARBA00007387"/>
    </source>
</evidence>
<keyword evidence="8" id="KW-1185">Reference proteome</keyword>
<evidence type="ECO:0000256" key="4">
    <source>
        <dbReference type="ARBA" id="ARBA00023136"/>
    </source>
</evidence>
<name>A0ABD2MWT8_9CUCU</name>
<dbReference type="Proteomes" id="UP001516400">
    <property type="component" value="Unassembled WGS sequence"/>
</dbReference>
<organism evidence="7 8">
    <name type="scientific">Cryptolaemus montrouzieri</name>
    <dbReference type="NCBI Taxonomy" id="559131"/>
    <lineage>
        <taxon>Eukaryota</taxon>
        <taxon>Metazoa</taxon>
        <taxon>Ecdysozoa</taxon>
        <taxon>Arthropoda</taxon>
        <taxon>Hexapoda</taxon>
        <taxon>Insecta</taxon>
        <taxon>Pterygota</taxon>
        <taxon>Neoptera</taxon>
        <taxon>Endopterygota</taxon>
        <taxon>Coleoptera</taxon>
        <taxon>Polyphaga</taxon>
        <taxon>Cucujiformia</taxon>
        <taxon>Coccinelloidea</taxon>
        <taxon>Coccinellidae</taxon>
        <taxon>Scymninae</taxon>
        <taxon>Scymnini</taxon>
        <taxon>Cryptolaemus</taxon>
    </lineage>
</organism>
<gene>
    <name evidence="7" type="ORF">HHI36_021394</name>
</gene>
<dbReference type="SUPFAM" id="SSF53474">
    <property type="entry name" value="alpha/beta-Hydrolases"/>
    <property type="match status" value="1"/>
</dbReference>
<reference evidence="7 8" key="1">
    <citation type="journal article" date="2021" name="BMC Biol.">
        <title>Horizontally acquired antibacterial genes associated with adaptive radiation of ladybird beetles.</title>
        <authorList>
            <person name="Li H.S."/>
            <person name="Tang X.F."/>
            <person name="Huang Y.H."/>
            <person name="Xu Z.Y."/>
            <person name="Chen M.L."/>
            <person name="Du X.Y."/>
            <person name="Qiu B.Y."/>
            <person name="Chen P.T."/>
            <person name="Zhang W."/>
            <person name="Slipinski A."/>
            <person name="Escalona H.E."/>
            <person name="Waterhouse R.M."/>
            <person name="Zwick A."/>
            <person name="Pang H."/>
        </authorList>
    </citation>
    <scope>NUCLEOTIDE SEQUENCE [LARGE SCALE GENOMIC DNA]</scope>
    <source>
        <strain evidence="7">SYSU2018</strain>
    </source>
</reference>
<evidence type="ECO:0000256" key="5">
    <source>
        <dbReference type="ARBA" id="ARBA00023242"/>
    </source>
</evidence>
<proteinExistence type="inferred from homology"/>
<evidence type="ECO:0000313" key="8">
    <source>
        <dbReference type="Proteomes" id="UP001516400"/>
    </source>
</evidence>
<evidence type="ECO:0000313" key="7">
    <source>
        <dbReference type="EMBL" id="KAL3270879.1"/>
    </source>
</evidence>
<dbReference type="PANTHER" id="PTHR12265">
    <property type="entry name" value="TRANSMEMBRANE PROTEIN 53"/>
    <property type="match status" value="1"/>
</dbReference>
<dbReference type="InterPro" id="IPR029058">
    <property type="entry name" value="AB_hydrolase_fold"/>
</dbReference>
<evidence type="ECO:0000256" key="3">
    <source>
        <dbReference type="ARBA" id="ARBA00022989"/>
    </source>
</evidence>
<dbReference type="EMBL" id="JABFTP020000042">
    <property type="protein sequence ID" value="KAL3270879.1"/>
    <property type="molecule type" value="Genomic_DNA"/>
</dbReference>
<comment type="caution">
    <text evidence="7">The sequence shown here is derived from an EMBL/GenBank/DDBJ whole genome shotgun (WGS) entry which is preliminary data.</text>
</comment>
<keyword evidence="5" id="KW-0539">Nucleus</keyword>
<keyword evidence="4" id="KW-0472">Membrane</keyword>
<dbReference type="Gene3D" id="3.40.50.1820">
    <property type="entry name" value="alpha/beta hydrolase"/>
    <property type="match status" value="1"/>
</dbReference>
<comment type="subcellular location">
    <subcellularLocation>
        <location evidence="6">Nucleus outer membrane</location>
        <topology evidence="6">Single-pass membrane protein</topology>
    </subcellularLocation>
</comment>
<accession>A0ABD2MWT8</accession>
<dbReference type="AlphaFoldDB" id="A0ABD2MWT8"/>
<dbReference type="Pfam" id="PF05705">
    <property type="entry name" value="DUF829"/>
    <property type="match status" value="1"/>
</dbReference>